<sequence>MLKPVLSKDPLGIWMEPRRKNTLLCLLYSNILLASLPLTRHGLSNLPVKKVPSVCSQSASQIYWPTKTGDTYYLVIFRREVQME</sequence>
<dbReference type="EMBL" id="GEDG01037990">
    <property type="protein sequence ID" value="JAP07817.1"/>
    <property type="molecule type" value="Transcribed_RNA"/>
</dbReference>
<evidence type="ECO:0000313" key="1">
    <source>
        <dbReference type="EMBL" id="JAP07817.1"/>
    </source>
</evidence>
<organism evidence="1">
    <name type="scientific">Solanum chacoense</name>
    <name type="common">Chaco potato</name>
    <dbReference type="NCBI Taxonomy" id="4108"/>
    <lineage>
        <taxon>Eukaryota</taxon>
        <taxon>Viridiplantae</taxon>
        <taxon>Streptophyta</taxon>
        <taxon>Embryophyta</taxon>
        <taxon>Tracheophyta</taxon>
        <taxon>Spermatophyta</taxon>
        <taxon>Magnoliopsida</taxon>
        <taxon>eudicotyledons</taxon>
        <taxon>Gunneridae</taxon>
        <taxon>Pentapetalae</taxon>
        <taxon>asterids</taxon>
        <taxon>lamiids</taxon>
        <taxon>Solanales</taxon>
        <taxon>Solanaceae</taxon>
        <taxon>Solanoideae</taxon>
        <taxon>Solaneae</taxon>
        <taxon>Solanum</taxon>
    </lineage>
</organism>
<accession>A0A0V0GJB0</accession>
<reference evidence="1" key="1">
    <citation type="submission" date="2015-12" db="EMBL/GenBank/DDBJ databases">
        <title>Gene expression during late stages of embryo sac development: a critical building block for successful pollen-pistil interactions.</title>
        <authorList>
            <person name="Liu Y."/>
            <person name="Joly V."/>
            <person name="Sabar M."/>
            <person name="Matton D.P."/>
        </authorList>
    </citation>
    <scope>NUCLEOTIDE SEQUENCE</scope>
</reference>
<proteinExistence type="predicted"/>
<dbReference type="AlphaFoldDB" id="A0A0V0GJB0"/>
<protein>
    <submittedName>
        <fullName evidence="1">Putative ovule protein</fullName>
    </submittedName>
</protein>
<name>A0A0V0GJB0_SOLCH</name>